<sequence>MYFGRMHPPSPHLLLLLVLLYLPCCMPHTPAPYLQLQRSKLLPAVSSGSGLALVSDSLYLVGDDAPYLYRLTADWELQERVLLFPAYEDSSRIPKQAKPDLESLFTLGEGPSAVLYALGSGSLSPQRDVLLQIPLQAPGQFRQYSLTPFYNHLANRLHIGREQLNLEGALVLEEQLYLFNRGTNSLIRLSWSRFAEFLQGILPAEQLSLEIHPLQLPSIAGKLARISGACVWPGTSKILFTATVEDTENWIDDGDILGSFIGLLDSRQPEQDLTTSSWLLLDPSGNPLLEKLESLDVAGQKGQTLELVAVADNDNGSSTLFALTLDFGEETLRIP</sequence>
<dbReference type="InterPro" id="IPR053851">
    <property type="entry name" value="DUF6929"/>
</dbReference>
<name>M7MWV4_9BACT</name>
<organism evidence="1 2">
    <name type="scientific">Cesiribacter andamanensis AMV16</name>
    <dbReference type="NCBI Taxonomy" id="1279009"/>
    <lineage>
        <taxon>Bacteria</taxon>
        <taxon>Pseudomonadati</taxon>
        <taxon>Bacteroidota</taxon>
        <taxon>Cytophagia</taxon>
        <taxon>Cytophagales</taxon>
        <taxon>Cesiribacteraceae</taxon>
        <taxon>Cesiribacter</taxon>
    </lineage>
</organism>
<dbReference type="EMBL" id="AODQ01000170">
    <property type="protein sequence ID" value="EMR00898.1"/>
    <property type="molecule type" value="Genomic_DNA"/>
</dbReference>
<proteinExistence type="predicted"/>
<evidence type="ECO:0000313" key="2">
    <source>
        <dbReference type="Proteomes" id="UP000011910"/>
    </source>
</evidence>
<accession>M7MWV4</accession>
<dbReference type="AlphaFoldDB" id="M7MWV4"/>
<dbReference type="Pfam" id="PF22000">
    <property type="entry name" value="DUF6929"/>
    <property type="match status" value="1"/>
</dbReference>
<gene>
    <name evidence="1" type="ORF">ADICEAN_03983</name>
</gene>
<dbReference type="eggNOG" id="ENOG502ZBSK">
    <property type="taxonomic scope" value="Bacteria"/>
</dbReference>
<evidence type="ECO:0000313" key="1">
    <source>
        <dbReference type="EMBL" id="EMR00898.1"/>
    </source>
</evidence>
<reference evidence="1 2" key="1">
    <citation type="journal article" date="2013" name="Genome Announc.">
        <title>Draft Genome Sequence of Cesiribacter andamanensis Strain AMV16T, Isolated from a Soil Sample from a Mud Volcano in the Andaman Islands, India.</title>
        <authorList>
            <person name="Shivaji S."/>
            <person name="Ara S."/>
            <person name="Begum Z."/>
            <person name="Srinivas T.N."/>
            <person name="Singh A."/>
            <person name="Kumar Pinnaka A."/>
        </authorList>
    </citation>
    <scope>NUCLEOTIDE SEQUENCE [LARGE SCALE GENOMIC DNA]</scope>
    <source>
        <strain evidence="1 2">AMV16</strain>
    </source>
</reference>
<comment type="caution">
    <text evidence="1">The sequence shown here is derived from an EMBL/GenBank/DDBJ whole genome shotgun (WGS) entry which is preliminary data.</text>
</comment>
<keyword evidence="2" id="KW-1185">Reference proteome</keyword>
<dbReference type="Proteomes" id="UP000011910">
    <property type="component" value="Unassembled WGS sequence"/>
</dbReference>
<protein>
    <submittedName>
        <fullName evidence="1">Uncharacterized protein</fullName>
    </submittedName>
</protein>
<dbReference type="STRING" id="1279009.ADICEAN_03983"/>